<dbReference type="Pfam" id="PF06986">
    <property type="entry name" value="F_T4SS_TraN"/>
    <property type="match status" value="1"/>
</dbReference>
<name>A0A0A3YQY2_9GAMM</name>
<gene>
    <name evidence="2" type="ORF">NG99_22455</name>
</gene>
<dbReference type="NCBIfam" id="TIGR02750">
    <property type="entry name" value="TraN_Ftype"/>
    <property type="match status" value="1"/>
</dbReference>
<accession>A0A0A3YQY2</accession>
<feature type="signal peptide" evidence="1">
    <location>
        <begin position="1"/>
        <end position="20"/>
    </location>
</feature>
<protein>
    <submittedName>
        <fullName evidence="2">Conjugal transfer protein TraN</fullName>
    </submittedName>
</protein>
<dbReference type="InterPro" id="IPR014121">
    <property type="entry name" value="TraN_Ftype"/>
</dbReference>
<dbReference type="eggNOG" id="ENOG502Z9Z1">
    <property type="taxonomic scope" value="Bacteria"/>
</dbReference>
<keyword evidence="3" id="KW-1185">Reference proteome</keyword>
<dbReference type="OrthoDB" id="5297981at2"/>
<evidence type="ECO:0000256" key="1">
    <source>
        <dbReference type="SAM" id="SignalP"/>
    </source>
</evidence>
<comment type="caution">
    <text evidence="2">The sequence shown here is derived from an EMBL/GenBank/DDBJ whole genome shotgun (WGS) entry which is preliminary data.</text>
</comment>
<dbReference type="EMBL" id="JRUQ01000068">
    <property type="protein sequence ID" value="KGT87924.1"/>
    <property type="molecule type" value="Genomic_DNA"/>
</dbReference>
<keyword evidence="1" id="KW-0732">Signal</keyword>
<proteinExistence type="predicted"/>
<sequence length="611" mass="65161">MKKQLIPGVLLLASAVSVQASEQYDEAAKYAGSVKDQGMTVMKGTDPAATIPGYTANPDESGYYGGTTATSNTDLENAGNSEMHNGEAGKTIMDVINNRPSDPISTDAPFISGSLDVEDQAETLTRGTDTQCKDVDVNRTQITNYTCERTPAVELACTRTATAGGGHEEDTTEIRQVVIASQAIAFSSSDAGYTGVWTAPVTGRVVSATATYSWNKHLAFGNASWFMRVTTPFGLISMDEDTGSPALSSGAQLTEGAGMLFAIRTKNSQPAADAVWKNSNMRYSFTITLRVEVPAKKWVPDVVWTETCPFDKSDQVMTGSVCTDPGGDRVFTFNGQQYTLHSDCWQYTDTYVSQSADNGTCDQYMNNTACTVASTTCLESLNGHCLREQAIFSCEEKVSGSAQLCGGDLVCADGSCDHLENNSVNDFQSAVSGLAALAAAGKDIAALNGVNVSAFTGEGHSCRKAMAGFSNCCKDSGWGNDAGLASCNTEEKALAEAKKRKLSIYVGSYCAHKVLGVCLEKKEGYCQFDSKLAKIVQDQGRRGQLGIGFGSGDSPDCRGLTVDELKRLKFDQMNFADFYDDLENGTTLPADQTLIDRVKQQIADKMAGGVQ</sequence>
<evidence type="ECO:0000313" key="3">
    <source>
        <dbReference type="Proteomes" id="UP000030351"/>
    </source>
</evidence>
<evidence type="ECO:0000313" key="2">
    <source>
        <dbReference type="EMBL" id="KGT87924.1"/>
    </source>
</evidence>
<dbReference type="RefSeq" id="WP_034898026.1">
    <property type="nucleotide sequence ID" value="NZ_JRUQ01000068.1"/>
</dbReference>
<dbReference type="AlphaFoldDB" id="A0A0A3YQY2"/>
<feature type="chain" id="PRO_5002005743" evidence="1">
    <location>
        <begin position="21"/>
        <end position="611"/>
    </location>
</feature>
<organism evidence="2 3">
    <name type="scientific">Erwinia typographi</name>
    <dbReference type="NCBI Taxonomy" id="371042"/>
    <lineage>
        <taxon>Bacteria</taxon>
        <taxon>Pseudomonadati</taxon>
        <taxon>Pseudomonadota</taxon>
        <taxon>Gammaproteobacteria</taxon>
        <taxon>Enterobacterales</taxon>
        <taxon>Erwiniaceae</taxon>
        <taxon>Erwinia</taxon>
    </lineage>
</organism>
<reference evidence="2 3" key="1">
    <citation type="submission" date="2014-10" db="EMBL/GenBank/DDBJ databases">
        <title>Genome sequence of Erwinia typographi M043b.</title>
        <authorList>
            <person name="Chan K.-G."/>
            <person name="Tan W.-S."/>
        </authorList>
    </citation>
    <scope>NUCLEOTIDE SEQUENCE [LARGE SCALE GENOMIC DNA]</scope>
    <source>
        <strain evidence="2 3">M043b</strain>
    </source>
</reference>
<dbReference type="NCBIfam" id="NF009016">
    <property type="entry name" value="PRK12355.3-2"/>
    <property type="match status" value="1"/>
</dbReference>
<dbReference type="Proteomes" id="UP000030351">
    <property type="component" value="Unassembled WGS sequence"/>
</dbReference>
<dbReference type="STRING" id="371042.NG99_22455"/>